<evidence type="ECO:0000313" key="1">
    <source>
        <dbReference type="EMBL" id="VDO67471.1"/>
    </source>
</evidence>
<accession>A0A183FHH9</accession>
<reference evidence="1 2" key="1">
    <citation type="submission" date="2018-11" db="EMBL/GenBank/DDBJ databases">
        <authorList>
            <consortium name="Pathogen Informatics"/>
        </authorList>
    </citation>
    <scope>NUCLEOTIDE SEQUENCE [LARGE SCALE GENOMIC DNA]</scope>
</reference>
<name>A0A183FHH9_HELPZ</name>
<organism evidence="2 3">
    <name type="scientific">Heligmosomoides polygyrus</name>
    <name type="common">Parasitic roundworm</name>
    <dbReference type="NCBI Taxonomy" id="6339"/>
    <lineage>
        <taxon>Eukaryota</taxon>
        <taxon>Metazoa</taxon>
        <taxon>Ecdysozoa</taxon>
        <taxon>Nematoda</taxon>
        <taxon>Chromadorea</taxon>
        <taxon>Rhabditida</taxon>
        <taxon>Rhabditina</taxon>
        <taxon>Rhabditomorpha</taxon>
        <taxon>Strongyloidea</taxon>
        <taxon>Heligmosomidae</taxon>
        <taxon>Heligmosomoides</taxon>
    </lineage>
</organism>
<dbReference type="EMBL" id="UZAH01025622">
    <property type="protein sequence ID" value="VDO67471.1"/>
    <property type="molecule type" value="Genomic_DNA"/>
</dbReference>
<evidence type="ECO:0000313" key="3">
    <source>
        <dbReference type="WBParaSite" id="HPBE_0000622701-mRNA-1"/>
    </source>
</evidence>
<evidence type="ECO:0000313" key="2">
    <source>
        <dbReference type="Proteomes" id="UP000050761"/>
    </source>
</evidence>
<dbReference type="Proteomes" id="UP000050761">
    <property type="component" value="Unassembled WGS sequence"/>
</dbReference>
<gene>
    <name evidence="1" type="ORF">HPBE_LOCUS6228</name>
</gene>
<accession>A0A3P7X197</accession>
<protein>
    <submittedName>
        <fullName evidence="3">Focal_AT domain-containing protein</fullName>
    </submittedName>
</protein>
<keyword evidence="2" id="KW-1185">Reference proteome</keyword>
<reference evidence="3" key="2">
    <citation type="submission" date="2019-09" db="UniProtKB">
        <authorList>
            <consortium name="WormBaseParasite"/>
        </authorList>
    </citation>
    <scope>IDENTIFICATION</scope>
</reference>
<dbReference type="AlphaFoldDB" id="A0A183FHH9"/>
<dbReference type="WBParaSite" id="HPBE_0000622701-mRNA-1">
    <property type="protein sequence ID" value="HPBE_0000622701-mRNA-1"/>
    <property type="gene ID" value="HPBE_0000622701"/>
</dbReference>
<sequence>MDGYPKAVAQALPKQVHEGSFEDLVEAVSVKLKEDYAAKGLSGLHTAMEIAQKKLAFQMMNIMAQRCERSKRMAEAMREQVSIMPLQMLVDALRNEYDLNDNVKEIDPDRNKRIYDDQATLCRSKVLSG</sequence>
<proteinExistence type="predicted"/>